<reference evidence="2 3" key="1">
    <citation type="journal article" date="2021" name="Commun. Biol.">
        <title>The genome of Shorea leprosula (Dipterocarpaceae) highlights the ecological relevance of drought in aseasonal tropical rainforests.</title>
        <authorList>
            <person name="Ng K.K.S."/>
            <person name="Kobayashi M.J."/>
            <person name="Fawcett J.A."/>
            <person name="Hatakeyama M."/>
            <person name="Paape T."/>
            <person name="Ng C.H."/>
            <person name="Ang C.C."/>
            <person name="Tnah L.H."/>
            <person name="Lee C.T."/>
            <person name="Nishiyama T."/>
            <person name="Sese J."/>
            <person name="O'Brien M.J."/>
            <person name="Copetti D."/>
            <person name="Mohd Noor M.I."/>
            <person name="Ong R.C."/>
            <person name="Putra M."/>
            <person name="Sireger I.Z."/>
            <person name="Indrioko S."/>
            <person name="Kosugi Y."/>
            <person name="Izuno A."/>
            <person name="Isagi Y."/>
            <person name="Lee S.L."/>
            <person name="Shimizu K.K."/>
        </authorList>
    </citation>
    <scope>NUCLEOTIDE SEQUENCE [LARGE SCALE GENOMIC DNA]</scope>
    <source>
        <strain evidence="2">214</strain>
    </source>
</reference>
<comment type="caution">
    <text evidence="2">The sequence shown here is derived from an EMBL/GenBank/DDBJ whole genome shotgun (WGS) entry which is preliminary data.</text>
</comment>
<evidence type="ECO:0000313" key="3">
    <source>
        <dbReference type="Proteomes" id="UP001054252"/>
    </source>
</evidence>
<feature type="chain" id="PRO_5043674836" evidence="1">
    <location>
        <begin position="26"/>
        <end position="53"/>
    </location>
</feature>
<keyword evidence="1" id="KW-0732">Signal</keyword>
<sequence>MAEFFSFFPLPYPCVLLFFFSPTAGKEPQRPTAPPLEKKKSVKAWGFLLLFLF</sequence>
<proteinExistence type="predicted"/>
<accession>A0AAV5JQN3</accession>
<dbReference type="Proteomes" id="UP001054252">
    <property type="component" value="Unassembled WGS sequence"/>
</dbReference>
<gene>
    <name evidence="2" type="ORF">SLEP1_g24614</name>
</gene>
<dbReference type="AlphaFoldDB" id="A0AAV5JQN3"/>
<evidence type="ECO:0000313" key="2">
    <source>
        <dbReference type="EMBL" id="GKV13623.1"/>
    </source>
</evidence>
<keyword evidence="3" id="KW-1185">Reference proteome</keyword>
<name>A0AAV5JQN3_9ROSI</name>
<protein>
    <submittedName>
        <fullName evidence="2">Uncharacterized protein</fullName>
    </submittedName>
</protein>
<feature type="signal peptide" evidence="1">
    <location>
        <begin position="1"/>
        <end position="25"/>
    </location>
</feature>
<dbReference type="EMBL" id="BPVZ01000039">
    <property type="protein sequence ID" value="GKV13623.1"/>
    <property type="molecule type" value="Genomic_DNA"/>
</dbReference>
<evidence type="ECO:0000256" key="1">
    <source>
        <dbReference type="SAM" id="SignalP"/>
    </source>
</evidence>
<organism evidence="2 3">
    <name type="scientific">Rubroshorea leprosula</name>
    <dbReference type="NCBI Taxonomy" id="152421"/>
    <lineage>
        <taxon>Eukaryota</taxon>
        <taxon>Viridiplantae</taxon>
        <taxon>Streptophyta</taxon>
        <taxon>Embryophyta</taxon>
        <taxon>Tracheophyta</taxon>
        <taxon>Spermatophyta</taxon>
        <taxon>Magnoliopsida</taxon>
        <taxon>eudicotyledons</taxon>
        <taxon>Gunneridae</taxon>
        <taxon>Pentapetalae</taxon>
        <taxon>rosids</taxon>
        <taxon>malvids</taxon>
        <taxon>Malvales</taxon>
        <taxon>Dipterocarpaceae</taxon>
        <taxon>Rubroshorea</taxon>
    </lineage>
</organism>